<sequence length="45" mass="5104">GMGGMGIGLRENKRRAFRAPNWMRNMIVEANANEKTKLLGEDLQE</sequence>
<dbReference type="Proteomes" id="UP000691718">
    <property type="component" value="Unassembled WGS sequence"/>
</dbReference>
<evidence type="ECO:0000313" key="1">
    <source>
        <dbReference type="EMBL" id="CAG5037671.1"/>
    </source>
</evidence>
<proteinExistence type="predicted"/>
<accession>A0A8S3XVL3</accession>
<keyword evidence="2" id="KW-1185">Reference proteome</keyword>
<feature type="non-terminal residue" evidence="1">
    <location>
        <position position="1"/>
    </location>
</feature>
<comment type="caution">
    <text evidence="1">The sequence shown here is derived from an EMBL/GenBank/DDBJ whole genome shotgun (WGS) entry which is preliminary data.</text>
</comment>
<organism evidence="1 2">
    <name type="scientific">Parnassius apollo</name>
    <name type="common">Apollo butterfly</name>
    <name type="synonym">Papilio apollo</name>
    <dbReference type="NCBI Taxonomy" id="110799"/>
    <lineage>
        <taxon>Eukaryota</taxon>
        <taxon>Metazoa</taxon>
        <taxon>Ecdysozoa</taxon>
        <taxon>Arthropoda</taxon>
        <taxon>Hexapoda</taxon>
        <taxon>Insecta</taxon>
        <taxon>Pterygota</taxon>
        <taxon>Neoptera</taxon>
        <taxon>Endopterygota</taxon>
        <taxon>Lepidoptera</taxon>
        <taxon>Glossata</taxon>
        <taxon>Ditrysia</taxon>
        <taxon>Papilionoidea</taxon>
        <taxon>Papilionidae</taxon>
        <taxon>Parnassiinae</taxon>
        <taxon>Parnassini</taxon>
        <taxon>Parnassius</taxon>
        <taxon>Parnassius</taxon>
    </lineage>
</organism>
<protein>
    <submittedName>
        <fullName evidence="1">(apollo) hypothetical protein</fullName>
    </submittedName>
</protein>
<reference evidence="1" key="1">
    <citation type="submission" date="2021-04" db="EMBL/GenBank/DDBJ databases">
        <authorList>
            <person name="Tunstrom K."/>
        </authorList>
    </citation>
    <scope>NUCLEOTIDE SEQUENCE</scope>
</reference>
<dbReference type="AlphaFoldDB" id="A0A8S3XVL3"/>
<evidence type="ECO:0000313" key="2">
    <source>
        <dbReference type="Proteomes" id="UP000691718"/>
    </source>
</evidence>
<gene>
    <name evidence="1" type="ORF">PAPOLLO_LOCUS21177</name>
</gene>
<name>A0A8S3XVL3_PARAO</name>
<dbReference type="EMBL" id="CAJQZP010001305">
    <property type="protein sequence ID" value="CAG5037671.1"/>
    <property type="molecule type" value="Genomic_DNA"/>
</dbReference>